<feature type="domain" description="N-acetyltransferase" evidence="1">
    <location>
        <begin position="3"/>
        <end position="158"/>
    </location>
</feature>
<proteinExistence type="predicted"/>
<dbReference type="CDD" id="cd04301">
    <property type="entry name" value="NAT_SF"/>
    <property type="match status" value="1"/>
</dbReference>
<comment type="caution">
    <text evidence="2">The sequence shown here is derived from an EMBL/GenBank/DDBJ whole genome shotgun (WGS) entry which is preliminary data.</text>
</comment>
<accession>A0A7Y9LW30</accession>
<dbReference type="Proteomes" id="UP000521748">
    <property type="component" value="Unassembled WGS sequence"/>
</dbReference>
<dbReference type="Gene3D" id="3.40.630.30">
    <property type="match status" value="1"/>
</dbReference>
<keyword evidence="2" id="KW-0808">Transferase</keyword>
<dbReference type="PROSITE" id="PS51186">
    <property type="entry name" value="GNAT"/>
    <property type="match status" value="1"/>
</dbReference>
<evidence type="ECO:0000313" key="2">
    <source>
        <dbReference type="EMBL" id="NYE96631.1"/>
    </source>
</evidence>
<dbReference type="GO" id="GO:0016747">
    <property type="term" value="F:acyltransferase activity, transferring groups other than amino-acyl groups"/>
    <property type="evidence" value="ECO:0007669"/>
    <property type="project" value="InterPro"/>
</dbReference>
<reference evidence="2 3" key="1">
    <citation type="submission" date="2020-07" db="EMBL/GenBank/DDBJ databases">
        <title>Sequencing the genomes of 1000 actinobacteria strains.</title>
        <authorList>
            <person name="Klenk H.-P."/>
        </authorList>
    </citation>
    <scope>NUCLEOTIDE SEQUENCE [LARGE SCALE GENOMIC DNA]</scope>
    <source>
        <strain evidence="2 3">DSM 102047</strain>
    </source>
</reference>
<gene>
    <name evidence="2" type="ORF">FHU41_002881</name>
</gene>
<organism evidence="2 3">
    <name type="scientific">Psychromicrobium silvestre</name>
    <dbReference type="NCBI Taxonomy" id="1645614"/>
    <lineage>
        <taxon>Bacteria</taxon>
        <taxon>Bacillati</taxon>
        <taxon>Actinomycetota</taxon>
        <taxon>Actinomycetes</taxon>
        <taxon>Micrococcales</taxon>
        <taxon>Micrococcaceae</taxon>
        <taxon>Psychromicrobium</taxon>
    </lineage>
</organism>
<dbReference type="SUPFAM" id="SSF55729">
    <property type="entry name" value="Acyl-CoA N-acyltransferases (Nat)"/>
    <property type="match status" value="1"/>
</dbReference>
<keyword evidence="3" id="KW-1185">Reference proteome</keyword>
<name>A0A7Y9LW30_9MICC</name>
<evidence type="ECO:0000259" key="1">
    <source>
        <dbReference type="PROSITE" id="PS51186"/>
    </source>
</evidence>
<protein>
    <submittedName>
        <fullName evidence="2">GNAT superfamily N-acetyltransferase</fullName>
    </submittedName>
</protein>
<dbReference type="InterPro" id="IPR000182">
    <property type="entry name" value="GNAT_dom"/>
</dbReference>
<evidence type="ECO:0000313" key="3">
    <source>
        <dbReference type="Proteomes" id="UP000521748"/>
    </source>
</evidence>
<dbReference type="EMBL" id="JACBYQ010000002">
    <property type="protein sequence ID" value="NYE96631.1"/>
    <property type="molecule type" value="Genomic_DNA"/>
</dbReference>
<dbReference type="Pfam" id="PF00583">
    <property type="entry name" value="Acetyltransf_1"/>
    <property type="match status" value="1"/>
</dbReference>
<dbReference type="RefSeq" id="WP_179390261.1">
    <property type="nucleotide sequence ID" value="NZ_JACBYQ010000002.1"/>
</dbReference>
<dbReference type="InterPro" id="IPR016181">
    <property type="entry name" value="Acyl_CoA_acyltransferase"/>
</dbReference>
<dbReference type="AlphaFoldDB" id="A0A7Y9LW30"/>
<sequence length="335" mass="36151">MALEYRPWLEGDDRELLQIWGDPEGEQVSWFRQTLEPSNDGGVQPDGSRRNWKRCIVATDQGIPVAAGMVMEQGLHSSALWIYVEVARDHRRHGVAATLLTMLRHEAEQAPSGVRAVTTKVDEGTSGAAFVQALGWQVIQTSRFVQVDPGVLALPRFPKQSDQADEDAGSELVQDLATGSVELTDVVGRWYESVHRDWSPTGPLSPGAVQSFFLADSSGAQGAIVLRAEPESAFGAEVQPIKKGRVRAFAVSYGPHPAAAPSEDPPADVFLGWEPELEPEDAADAVHDLVALVAYQHPVVLEVDSSMQPLTALVDPLIEAGQARQLGATTIIVAD</sequence>